<dbReference type="PATRIC" id="fig|1396.433.peg.1029"/>
<feature type="transmembrane region" description="Helical" evidence="7">
    <location>
        <begin position="324"/>
        <end position="348"/>
    </location>
</feature>
<reference evidence="9 10" key="1">
    <citation type="journal article" date="2015" name="Genome Announc.">
        <title>Next-Generation Whole-Genome Sequencing of Eight Strains of Bacillus cereus, Isolated from Food.</title>
        <authorList>
            <person name="Krawczyk A.O."/>
            <person name="de Jong A."/>
            <person name="Eijlander R.T."/>
            <person name="Berendsen E.M."/>
            <person name="Holsappel S."/>
            <person name="Wells-Bennik M.H."/>
            <person name="Kuipers O.P."/>
        </authorList>
    </citation>
    <scope>NUCLEOTIDE SEQUENCE [LARGE SCALE GENOMIC DNA]</scope>
    <source>
        <strain evidence="9 10">B4147</strain>
    </source>
</reference>
<feature type="transmembrane region" description="Helical" evidence="7">
    <location>
        <begin position="21"/>
        <end position="43"/>
    </location>
</feature>
<dbReference type="InterPro" id="IPR020846">
    <property type="entry name" value="MFS_dom"/>
</dbReference>
<feature type="transmembrane region" description="Helical" evidence="7">
    <location>
        <begin position="388"/>
        <end position="409"/>
    </location>
</feature>
<evidence type="ECO:0000256" key="5">
    <source>
        <dbReference type="ARBA" id="ARBA00022989"/>
    </source>
</evidence>
<evidence type="ECO:0000256" key="6">
    <source>
        <dbReference type="ARBA" id="ARBA00023136"/>
    </source>
</evidence>
<feature type="domain" description="Major facilitator superfamily (MFS) profile" evidence="8">
    <location>
        <begin position="25"/>
        <end position="414"/>
    </location>
</feature>
<dbReference type="InterPro" id="IPR005829">
    <property type="entry name" value="Sugar_transporter_CS"/>
</dbReference>
<dbReference type="GO" id="GO:0022857">
    <property type="term" value="F:transmembrane transporter activity"/>
    <property type="evidence" value="ECO:0007669"/>
    <property type="project" value="InterPro"/>
</dbReference>
<gene>
    <name evidence="9" type="ORF">B4147_0260</name>
</gene>
<evidence type="ECO:0000256" key="1">
    <source>
        <dbReference type="ARBA" id="ARBA00004651"/>
    </source>
</evidence>
<dbReference type="EMBL" id="LCYN01000039">
    <property type="protein sequence ID" value="KKZ90897.1"/>
    <property type="molecule type" value="Genomic_DNA"/>
</dbReference>
<protein>
    <recommendedName>
        <fullName evidence="8">Major facilitator superfamily (MFS) profile domain-containing protein</fullName>
    </recommendedName>
</protein>
<evidence type="ECO:0000256" key="7">
    <source>
        <dbReference type="SAM" id="Phobius"/>
    </source>
</evidence>
<dbReference type="RefSeq" id="WP_080345598.1">
    <property type="nucleotide sequence ID" value="NZ_LCYN01000039.1"/>
</dbReference>
<keyword evidence="4 7" id="KW-0812">Transmembrane</keyword>
<accession>A0A0G8BTJ6</accession>
<evidence type="ECO:0000259" key="8">
    <source>
        <dbReference type="PROSITE" id="PS50850"/>
    </source>
</evidence>
<evidence type="ECO:0000256" key="3">
    <source>
        <dbReference type="ARBA" id="ARBA00022475"/>
    </source>
</evidence>
<proteinExistence type="predicted"/>
<comment type="caution">
    <text evidence="9">The sequence shown here is derived from an EMBL/GenBank/DDBJ whole genome shotgun (WGS) entry which is preliminary data.</text>
</comment>
<dbReference type="Gene3D" id="1.20.1250.20">
    <property type="entry name" value="MFS general substrate transporter like domains"/>
    <property type="match status" value="2"/>
</dbReference>
<dbReference type="PROSITE" id="PS00216">
    <property type="entry name" value="SUGAR_TRANSPORT_1"/>
    <property type="match status" value="1"/>
</dbReference>
<dbReference type="PROSITE" id="PS50850">
    <property type="entry name" value="MFS"/>
    <property type="match status" value="1"/>
</dbReference>
<evidence type="ECO:0000256" key="4">
    <source>
        <dbReference type="ARBA" id="ARBA00022692"/>
    </source>
</evidence>
<keyword evidence="3" id="KW-1003">Cell membrane</keyword>
<sequence length="423" mass="46468">MSESLMKKQDKFGESTTFIPYWWKVVLAFTLGTIFLNADRYILNPILGEIGLEYNLNNTQLGLVNSIFFFTYTIAQIPAGTLSDKFGRKIILVPGFILFGIFTGVSGIMAGFTGFLVARALTGLTQATYYGPQFALSSEAIPNKRRSIGSAIINSGAALGISLGFISSSTLVLEWGINWRMMFYIFSVLTILCGLFIGFVVKEGKRQKKDVSNPVIDVEADISMLSLLKNRNLLITFIVLFCSIYGFTVIMTWLPKYLQVERGFQGSEIGFISSLVPWAAIPGSLFVGYLSDKYGKKKIFVFTLVPIAAISLWVTVYIQSIPLMIGALIIYGLFGKIALDPVLIATVSENVNPESYGRAFSLYNFIGMSSSIVAPFIAGYLADLTGSMAAGFYSAVIILGISLIIMMFFKETSPNTHFEEGNI</sequence>
<feature type="transmembrane region" description="Helical" evidence="7">
    <location>
        <begin position="148"/>
        <end position="169"/>
    </location>
</feature>
<feature type="transmembrane region" description="Helical" evidence="7">
    <location>
        <begin position="360"/>
        <end position="382"/>
    </location>
</feature>
<keyword evidence="2" id="KW-0813">Transport</keyword>
<dbReference type="Proteomes" id="UP000035350">
    <property type="component" value="Unassembled WGS sequence"/>
</dbReference>
<feature type="transmembrane region" description="Helical" evidence="7">
    <location>
        <begin position="63"/>
        <end position="83"/>
    </location>
</feature>
<feature type="transmembrane region" description="Helical" evidence="7">
    <location>
        <begin position="269"/>
        <end position="290"/>
    </location>
</feature>
<dbReference type="AlphaFoldDB" id="A0A0G8BTJ6"/>
<dbReference type="SUPFAM" id="SSF103473">
    <property type="entry name" value="MFS general substrate transporter"/>
    <property type="match status" value="1"/>
</dbReference>
<feature type="transmembrane region" description="Helical" evidence="7">
    <location>
        <begin position="233"/>
        <end position="254"/>
    </location>
</feature>
<dbReference type="InterPro" id="IPR011701">
    <property type="entry name" value="MFS"/>
</dbReference>
<reference evidence="10" key="2">
    <citation type="submission" date="2015-04" db="EMBL/GenBank/DDBJ databases">
        <title>Draft Genome Sequences of Eight Spore-Forming Food Isolates of Bacillus cereus Genome sequencing.</title>
        <authorList>
            <person name="Krawcyk A.O."/>
            <person name="de Jong A."/>
            <person name="Eijlander R.T."/>
            <person name="Berendsen E.M."/>
            <person name="Holsappel S."/>
            <person name="Wells-Bennik M."/>
            <person name="Kuipers O.P."/>
        </authorList>
    </citation>
    <scope>NUCLEOTIDE SEQUENCE [LARGE SCALE GENOMIC DNA]</scope>
    <source>
        <strain evidence="10">B4147</strain>
    </source>
</reference>
<dbReference type="GO" id="GO:0005886">
    <property type="term" value="C:plasma membrane"/>
    <property type="evidence" value="ECO:0007669"/>
    <property type="project" value="UniProtKB-SubCell"/>
</dbReference>
<dbReference type="PANTHER" id="PTHR43124:SF3">
    <property type="entry name" value="CHLORAMPHENICOL EFFLUX PUMP RV0191"/>
    <property type="match status" value="1"/>
</dbReference>
<evidence type="ECO:0000256" key="2">
    <source>
        <dbReference type="ARBA" id="ARBA00022448"/>
    </source>
</evidence>
<name>A0A0G8BTJ6_9BACI</name>
<organism evidence="9 10">
    <name type="scientific">Bacillus wiedmannii</name>
    <dbReference type="NCBI Taxonomy" id="1890302"/>
    <lineage>
        <taxon>Bacteria</taxon>
        <taxon>Bacillati</taxon>
        <taxon>Bacillota</taxon>
        <taxon>Bacilli</taxon>
        <taxon>Bacillales</taxon>
        <taxon>Bacillaceae</taxon>
        <taxon>Bacillus</taxon>
        <taxon>Bacillus cereus group</taxon>
    </lineage>
</organism>
<dbReference type="PANTHER" id="PTHR43124">
    <property type="entry name" value="PURINE EFFLUX PUMP PBUE"/>
    <property type="match status" value="1"/>
</dbReference>
<evidence type="ECO:0000313" key="10">
    <source>
        <dbReference type="Proteomes" id="UP000035350"/>
    </source>
</evidence>
<feature type="transmembrane region" description="Helical" evidence="7">
    <location>
        <begin position="181"/>
        <end position="201"/>
    </location>
</feature>
<comment type="subcellular location">
    <subcellularLocation>
        <location evidence="1">Cell membrane</location>
        <topology evidence="1">Multi-pass membrane protein</topology>
    </subcellularLocation>
</comment>
<dbReference type="InterPro" id="IPR036259">
    <property type="entry name" value="MFS_trans_sf"/>
</dbReference>
<keyword evidence="6 7" id="KW-0472">Membrane</keyword>
<feature type="transmembrane region" description="Helical" evidence="7">
    <location>
        <begin position="90"/>
        <end position="110"/>
    </location>
</feature>
<dbReference type="Pfam" id="PF07690">
    <property type="entry name" value="MFS_1"/>
    <property type="match status" value="1"/>
</dbReference>
<dbReference type="InterPro" id="IPR050189">
    <property type="entry name" value="MFS_Efflux_Transporters"/>
</dbReference>
<evidence type="ECO:0000313" key="9">
    <source>
        <dbReference type="EMBL" id="KKZ90897.1"/>
    </source>
</evidence>
<feature type="transmembrane region" description="Helical" evidence="7">
    <location>
        <begin position="299"/>
        <end position="318"/>
    </location>
</feature>
<keyword evidence="5 7" id="KW-1133">Transmembrane helix</keyword>